<proteinExistence type="predicted"/>
<dbReference type="AlphaFoldDB" id="G0UNK8"/>
<feature type="region of interest" description="Disordered" evidence="1">
    <location>
        <begin position="1"/>
        <end position="46"/>
    </location>
</feature>
<evidence type="ECO:0000313" key="2">
    <source>
        <dbReference type="EMBL" id="CCC90968.1"/>
    </source>
</evidence>
<dbReference type="EMBL" id="HE575319">
    <property type="protein sequence ID" value="CCC90968.1"/>
    <property type="molecule type" value="Genomic_DNA"/>
</dbReference>
<reference evidence="2" key="1">
    <citation type="journal article" date="2012" name="Proc. Natl. Acad. Sci. U.S.A.">
        <title>Antigenic diversity is generated by distinct evolutionary mechanisms in African trypanosome species.</title>
        <authorList>
            <person name="Jackson A.P."/>
            <person name="Berry A."/>
            <person name="Aslett M."/>
            <person name="Allison H.C."/>
            <person name="Burton P."/>
            <person name="Vavrova-Anderson J."/>
            <person name="Brown R."/>
            <person name="Browne H."/>
            <person name="Corton N."/>
            <person name="Hauser H."/>
            <person name="Gamble J."/>
            <person name="Gilderthorp R."/>
            <person name="Marcello L."/>
            <person name="McQuillan J."/>
            <person name="Otto T.D."/>
            <person name="Quail M.A."/>
            <person name="Sanders M.J."/>
            <person name="van Tonder A."/>
            <person name="Ginger M.L."/>
            <person name="Field M.C."/>
            <person name="Barry J.D."/>
            <person name="Hertz-Fowler C."/>
            <person name="Berriman M."/>
        </authorList>
    </citation>
    <scope>NUCLEOTIDE SEQUENCE</scope>
    <source>
        <strain evidence="2">IL3000</strain>
    </source>
</reference>
<organism evidence="2">
    <name type="scientific">Trypanosoma congolense (strain IL3000)</name>
    <dbReference type="NCBI Taxonomy" id="1068625"/>
    <lineage>
        <taxon>Eukaryota</taxon>
        <taxon>Discoba</taxon>
        <taxon>Euglenozoa</taxon>
        <taxon>Kinetoplastea</taxon>
        <taxon>Metakinetoplastina</taxon>
        <taxon>Trypanosomatida</taxon>
        <taxon>Trypanosomatidae</taxon>
        <taxon>Trypanosoma</taxon>
        <taxon>Nannomonas</taxon>
    </lineage>
</organism>
<dbReference type="VEuPathDB" id="TriTrypDB:TcIL3000_6_2070"/>
<feature type="non-terminal residue" evidence="2">
    <location>
        <position position="1"/>
    </location>
</feature>
<name>G0UNK8_TRYCI</name>
<feature type="compositionally biased region" description="Polar residues" evidence="1">
    <location>
        <begin position="28"/>
        <end position="42"/>
    </location>
</feature>
<protein>
    <submittedName>
        <fullName evidence="2">Uncharacterized protein TCIL3000_6_2070</fullName>
    </submittedName>
</protein>
<sequence length="398" mass="43999">GMLPHRVPASRNDMHNSKQKRNGKLGKMNTSECGGATDSQAPGNGVRQEEVLHLRRTVASLGVERIHFFFLQRGSSGSVLGSAEDALHALEFLAVVRVDDAEEAVCDILERTRPRWCRRNDTHITSSLFRHVASNYRDLKFTSVVHAFRLLRIFLSTICPSSPADLASTHSLLSFSKGTAYSSEAGCSVSSSASGGNVGTCVPSAGDDFIGLDPEYREWKRHHEIVDRVVFGLFAAVRKQDSHFINSLHFVQIVETISRLPPYLLSRAPHPGKKVLNDLTSRVTTAAESQTDGTVFGGVHSEASANNASLEAEEVWSYLVSKACIFIPGLSSDQRCRVCRLLRIAVARRERVLSCTAREILQPMEHELLQYPVDYQAVMFDRGPSVSRAKGRMIYTKT</sequence>
<evidence type="ECO:0000256" key="1">
    <source>
        <dbReference type="SAM" id="MobiDB-lite"/>
    </source>
</evidence>
<accession>G0UNK8</accession>
<gene>
    <name evidence="2" type="ORF">TCIL3000_6_2070</name>
</gene>